<dbReference type="Proteomes" id="UP001243846">
    <property type="component" value="Unassembled WGS sequence"/>
</dbReference>
<feature type="domain" description="Phytase-like" evidence="1">
    <location>
        <begin position="3"/>
        <end position="227"/>
    </location>
</feature>
<organism evidence="2 3">
    <name type="scientific">Paracoccus cavernae</name>
    <dbReference type="NCBI Taxonomy" id="1571207"/>
    <lineage>
        <taxon>Bacteria</taxon>
        <taxon>Pseudomonadati</taxon>
        <taxon>Pseudomonadota</taxon>
        <taxon>Alphaproteobacteria</taxon>
        <taxon>Rhodobacterales</taxon>
        <taxon>Paracoccaceae</taxon>
        <taxon>Paracoccus</taxon>
    </lineage>
</organism>
<evidence type="ECO:0000259" key="1">
    <source>
        <dbReference type="Pfam" id="PF13449"/>
    </source>
</evidence>
<evidence type="ECO:0000313" key="3">
    <source>
        <dbReference type="Proteomes" id="UP001243846"/>
    </source>
</evidence>
<sequence length="242" mass="27357">MGFTALSDRATIRWGRIERDASGRIRAMESAGNARLRDSDGKPLKPGLLGDSEGLAVGADGKIYVSFEGLVRVVRYDTPDSPAKVLKGPPEFRKMQKNSALESLAILQDGTLLTMPERSGALERPFPVWRYRDGTWDQPFAVPRSGNWLPVGSDMGPDGRFYLLERDFKGLLGFLSRVRRFDLTPEGLVNEQILLQSRPLQYDNLEGISVWRDDFGIRLTMISDDNFNLFQRTELVEYRVQD</sequence>
<comment type="caution">
    <text evidence="2">The sequence shown here is derived from an EMBL/GenBank/DDBJ whole genome shotgun (WGS) entry which is preliminary data.</text>
</comment>
<dbReference type="InterPro" id="IPR027372">
    <property type="entry name" value="Phytase-like_dom"/>
</dbReference>
<dbReference type="EMBL" id="JAUFRC010000001">
    <property type="protein sequence ID" value="MDN3712478.1"/>
    <property type="molecule type" value="Genomic_DNA"/>
</dbReference>
<evidence type="ECO:0000313" key="2">
    <source>
        <dbReference type="EMBL" id="MDN3712478.1"/>
    </source>
</evidence>
<dbReference type="SUPFAM" id="SSF101898">
    <property type="entry name" value="NHL repeat"/>
    <property type="match status" value="1"/>
</dbReference>
<dbReference type="Pfam" id="PF13449">
    <property type="entry name" value="Phytase-like"/>
    <property type="match status" value="1"/>
</dbReference>
<accession>A0ABT8D995</accession>
<name>A0ABT8D995_9RHOB</name>
<keyword evidence="3" id="KW-1185">Reference proteome</keyword>
<reference evidence="3" key="1">
    <citation type="journal article" date="2019" name="Int. J. Syst. Evol. Microbiol.">
        <title>The Global Catalogue of Microorganisms (GCM) 10K type strain sequencing project: providing services to taxonomists for standard genome sequencing and annotation.</title>
        <authorList>
            <consortium name="The Broad Institute Genomics Platform"/>
            <consortium name="The Broad Institute Genome Sequencing Center for Infectious Disease"/>
            <person name="Wu L."/>
            <person name="Ma J."/>
        </authorList>
    </citation>
    <scope>NUCLEOTIDE SEQUENCE [LARGE SCALE GENOMIC DNA]</scope>
    <source>
        <strain evidence="3">CECT 8482</strain>
    </source>
</reference>
<protein>
    <submittedName>
        <fullName evidence="2">Esterase-like activity of phytase family protein</fullName>
    </submittedName>
</protein>
<proteinExistence type="predicted"/>
<gene>
    <name evidence="2" type="ORF">QWZ10_13270</name>
</gene>